<name>A0A3E4SB87_9BACT</name>
<evidence type="ECO:0000313" key="20">
    <source>
        <dbReference type="EMBL" id="RHK11377.1"/>
    </source>
</evidence>
<feature type="transmembrane region" description="Helical" evidence="5">
    <location>
        <begin position="133"/>
        <end position="152"/>
    </location>
</feature>
<dbReference type="Proteomes" id="UP000261187">
    <property type="component" value="Unassembled WGS sequence"/>
</dbReference>
<dbReference type="AlphaFoldDB" id="A0A3E4SB87"/>
<evidence type="ECO:0000256" key="3">
    <source>
        <dbReference type="ARBA" id="ARBA00022989"/>
    </source>
</evidence>
<evidence type="ECO:0000313" key="13">
    <source>
        <dbReference type="EMBL" id="MQN11159.1"/>
    </source>
</evidence>
<dbReference type="EMBL" id="VZCY01000119">
    <property type="protein sequence ID" value="MQN11159.1"/>
    <property type="molecule type" value="Genomic_DNA"/>
</dbReference>
<reference evidence="7" key="4">
    <citation type="submission" date="2022-07" db="EMBL/GenBank/DDBJ databases">
        <title>Prevotella copri.</title>
        <authorList>
            <person name="Yang C."/>
        </authorList>
    </citation>
    <scope>NUCLEOTIDE SEQUENCE</scope>
    <source>
        <strain evidence="9">HF1476</strain>
        <strain evidence="8">HF1805</strain>
        <strain evidence="7">HF88</strain>
    </source>
</reference>
<evidence type="ECO:0000313" key="28">
    <source>
        <dbReference type="Proteomes" id="UP000406735"/>
    </source>
</evidence>
<keyword evidence="2 5" id="KW-0812">Transmembrane</keyword>
<evidence type="ECO:0000313" key="12">
    <source>
        <dbReference type="EMBL" id="MCW4164011.1"/>
    </source>
</evidence>
<dbReference type="Proteomes" id="UP000286211">
    <property type="component" value="Unassembled WGS sequence"/>
</dbReference>
<reference evidence="26 27" key="2">
    <citation type="submission" date="2019-09" db="EMBL/GenBank/DDBJ databases">
        <title>Distinct polysaccharide growth profiles of human intestinal Prevotella copri isolates.</title>
        <authorList>
            <person name="Fehlner-Peach H."/>
            <person name="Magnabosco C."/>
            <person name="Raghavan V."/>
            <person name="Scher J.U."/>
            <person name="Tett A."/>
            <person name="Cox L.M."/>
            <person name="Gottsegen C."/>
            <person name="Watters A."/>
            <person name="Wiltshire- Gordon J.D."/>
            <person name="Segata N."/>
            <person name="Bonneau R."/>
            <person name="Littman D.R."/>
        </authorList>
    </citation>
    <scope>NUCLEOTIDE SEQUENCE [LARGE SCALE GENOMIC DNA]</scope>
    <source>
        <strain evidence="15 26">BVe41219</strain>
        <strain evidence="14">IAK279</strain>
        <strain evidence="27">iAK279</strain>
        <strain evidence="13">IK21513</strain>
        <strain evidence="28">iK21513</strain>
    </source>
</reference>
<dbReference type="EMBL" id="VZBT01000071">
    <property type="protein sequence ID" value="MQO04294.1"/>
    <property type="molecule type" value="Genomic_DNA"/>
</dbReference>
<dbReference type="Proteomes" id="UP000285776">
    <property type="component" value="Unassembled WGS sequence"/>
</dbReference>
<dbReference type="EMBL" id="JAPDVD010000001">
    <property type="protein sequence ID" value="MCW4138742.1"/>
    <property type="molecule type" value="Genomic_DNA"/>
</dbReference>
<evidence type="ECO:0000313" key="24">
    <source>
        <dbReference type="Proteomes" id="UP000286113"/>
    </source>
</evidence>
<evidence type="ECO:0000313" key="7">
    <source>
        <dbReference type="EMBL" id="MCP9500970.1"/>
    </source>
</evidence>
<evidence type="ECO:0000313" key="10">
    <source>
        <dbReference type="EMBL" id="MCW4138742.1"/>
    </source>
</evidence>
<evidence type="ECO:0000313" key="19">
    <source>
        <dbReference type="EMBL" id="RHH81952.1"/>
    </source>
</evidence>
<gene>
    <name evidence="20" type="ORF">DW079_04700</name>
    <name evidence="19" type="ORF">DW192_09480</name>
    <name evidence="18" type="ORF">DWV53_03475</name>
    <name evidence="17" type="ORF">DWX90_06700</name>
    <name evidence="16" type="ORF">DXC61_13100</name>
    <name evidence="15" type="ORF">F7D42_04810</name>
    <name evidence="14" type="ORF">F7D62_09270</name>
    <name evidence="13" type="ORF">F7D97_14800</name>
    <name evidence="6" type="ORF">LYY06_03045</name>
    <name evidence="9" type="ORF">NNC55_08810</name>
    <name evidence="8" type="ORF">NNC68_04120</name>
    <name evidence="7" type="ORF">NND11_05310</name>
    <name evidence="12" type="ORF">ONS98_01975</name>
    <name evidence="10" type="ORF">ONT01_13410</name>
    <name evidence="11" type="ORF">ONT23_16195</name>
</gene>
<dbReference type="InterPro" id="IPR038770">
    <property type="entry name" value="Na+/solute_symporter_sf"/>
</dbReference>
<evidence type="ECO:0000313" key="23">
    <source>
        <dbReference type="Proteomes" id="UP000285776"/>
    </source>
</evidence>
<sequence>MFLWRFFRKFSLPCSLVMGALGYLIFANVPFLVPIGDYCGPRLVSLMPVVLFSLLYVTFCKIEIKEMKPKAWHFILQLIRTSLSLMMVVLIFEFGSDYSTKLILEGAFICFICPTAAAVAVVTEKLGGSIGSLTTYTVIANIFTMVIIPSLFPMVEKGADVSFLMMSAMVFRNVTTVLVVPLLLALLSRRFLPKWVDKVKNVKDLGFYMWCFNLTILMGETVRNMLHAEVSGVTMLLLLFVPLLVCLLQFAIGKAVGRHFGASISAGQALGQKNTVVGIWLTLTFLNPLAAVAPGAYVVWQNLVNGWQLWYKEKYGKLKW</sequence>
<dbReference type="Proteomes" id="UP000358159">
    <property type="component" value="Unassembled WGS sequence"/>
</dbReference>
<feature type="transmembrane region" description="Helical" evidence="5">
    <location>
        <begin position="43"/>
        <end position="62"/>
    </location>
</feature>
<dbReference type="InterPro" id="IPR002657">
    <property type="entry name" value="BilAc:Na_symport/Acr3"/>
</dbReference>
<dbReference type="Proteomes" id="UP001200307">
    <property type="component" value="Unassembled WGS sequence"/>
</dbReference>
<dbReference type="EMBL" id="QSSA01000034">
    <property type="protein sequence ID" value="RGL56023.1"/>
    <property type="molecule type" value="Genomic_DNA"/>
</dbReference>
<evidence type="ECO:0000313" key="27">
    <source>
        <dbReference type="Proteomes" id="UP000390763"/>
    </source>
</evidence>
<evidence type="ECO:0000313" key="17">
    <source>
        <dbReference type="EMBL" id="RGS47323.1"/>
    </source>
</evidence>
<evidence type="ECO:0000313" key="14">
    <source>
        <dbReference type="EMBL" id="MQO04294.1"/>
    </source>
</evidence>
<dbReference type="Proteomes" id="UP001209168">
    <property type="component" value="Unassembled WGS sequence"/>
</dbReference>
<feature type="transmembrane region" description="Helical" evidence="5">
    <location>
        <begin position="12"/>
        <end position="31"/>
    </location>
</feature>
<dbReference type="EMBL" id="JAPDVH010000001">
    <property type="protein sequence ID" value="MCW4157029.1"/>
    <property type="molecule type" value="Genomic_DNA"/>
</dbReference>
<dbReference type="RefSeq" id="WP_117695512.1">
    <property type="nucleotide sequence ID" value="NZ_JAJTVO010000004.1"/>
</dbReference>
<dbReference type="Proteomes" id="UP001206014">
    <property type="component" value="Unassembled WGS sequence"/>
</dbReference>
<dbReference type="Proteomes" id="UP000390763">
    <property type="component" value="Unassembled WGS sequence"/>
</dbReference>
<evidence type="ECO:0000313" key="15">
    <source>
        <dbReference type="EMBL" id="MQO55040.1"/>
    </source>
</evidence>
<dbReference type="EMBL" id="QRKB01000022">
    <property type="protein sequence ID" value="RHH81952.1"/>
    <property type="molecule type" value="Genomic_DNA"/>
</dbReference>
<feature type="transmembrane region" description="Helical" evidence="5">
    <location>
        <begin position="232"/>
        <end position="256"/>
    </location>
</feature>
<dbReference type="EMBL" id="JAPDUM010000001">
    <property type="protein sequence ID" value="MCW4164011.1"/>
    <property type="molecule type" value="Genomic_DNA"/>
</dbReference>
<dbReference type="EMBL" id="JANDWU010000004">
    <property type="protein sequence ID" value="MCP9548665.1"/>
    <property type="molecule type" value="Genomic_DNA"/>
</dbReference>
<evidence type="ECO:0000313" key="22">
    <source>
        <dbReference type="Proteomes" id="UP000284548"/>
    </source>
</evidence>
<dbReference type="EMBL" id="QSAV01000007">
    <property type="protein sequence ID" value="RGW81661.1"/>
    <property type="molecule type" value="Genomic_DNA"/>
</dbReference>
<evidence type="ECO:0000313" key="16">
    <source>
        <dbReference type="EMBL" id="RGL56023.1"/>
    </source>
</evidence>
<accession>A0A3E4SB87</accession>
<feature type="transmembrane region" description="Helical" evidence="5">
    <location>
        <begin position="164"/>
        <end position="187"/>
    </location>
</feature>
<dbReference type="EMBL" id="VZAZ01000021">
    <property type="protein sequence ID" value="MQO55040.1"/>
    <property type="molecule type" value="Genomic_DNA"/>
</dbReference>
<feature type="transmembrane region" description="Helical" evidence="5">
    <location>
        <begin position="277"/>
        <end position="300"/>
    </location>
</feature>
<keyword evidence="3 5" id="KW-1133">Transmembrane helix</keyword>
<dbReference type="EMBL" id="JANDWN010000020">
    <property type="protein sequence ID" value="MCP9600052.1"/>
    <property type="molecule type" value="Genomic_DNA"/>
</dbReference>
<feature type="transmembrane region" description="Helical" evidence="5">
    <location>
        <begin position="102"/>
        <end position="121"/>
    </location>
</feature>
<evidence type="ECO:0000313" key="9">
    <source>
        <dbReference type="EMBL" id="MCP9600052.1"/>
    </source>
</evidence>
<dbReference type="GO" id="GO:0016020">
    <property type="term" value="C:membrane"/>
    <property type="evidence" value="ECO:0007669"/>
    <property type="project" value="UniProtKB-SubCell"/>
</dbReference>
<evidence type="ECO:0000256" key="1">
    <source>
        <dbReference type="ARBA" id="ARBA00004141"/>
    </source>
</evidence>
<dbReference type="Proteomes" id="UP001208620">
    <property type="component" value="Unassembled WGS sequence"/>
</dbReference>
<dbReference type="Proteomes" id="UP000284548">
    <property type="component" value="Unassembled WGS sequence"/>
</dbReference>
<evidence type="ECO:0000313" key="8">
    <source>
        <dbReference type="EMBL" id="MCP9548665.1"/>
    </source>
</evidence>
<evidence type="ECO:0000256" key="2">
    <source>
        <dbReference type="ARBA" id="ARBA00022692"/>
    </source>
</evidence>
<dbReference type="Pfam" id="PF01758">
    <property type="entry name" value="SBF"/>
    <property type="match status" value="1"/>
</dbReference>
<keyword evidence="4 5" id="KW-0472">Membrane</keyword>
<feature type="transmembrane region" description="Helical" evidence="5">
    <location>
        <begin position="74"/>
        <end position="96"/>
    </location>
</feature>
<evidence type="ECO:0000313" key="6">
    <source>
        <dbReference type="EMBL" id="MCE4121244.1"/>
    </source>
</evidence>
<dbReference type="Proteomes" id="UP000406735">
    <property type="component" value="Unassembled WGS sequence"/>
</dbReference>
<comment type="subcellular location">
    <subcellularLocation>
        <location evidence="1">Membrane</location>
        <topology evidence="1">Multi-pass membrane protein</topology>
    </subcellularLocation>
</comment>
<reference evidence="11" key="5">
    <citation type="submission" date="2022-11" db="EMBL/GenBank/DDBJ databases">
        <title>Genomic repertoires linked with pathogenic potency of arthritogenic Prevotella copri isolated from the gut of rheumatoid arthritis patients.</title>
        <authorList>
            <person name="Nii T."/>
            <person name="Maeda Y."/>
            <person name="Motooka D."/>
            <person name="Naito M."/>
            <person name="Matsumoto Y."/>
            <person name="Ogawa T."/>
            <person name="Oguro-Igashira E."/>
            <person name="Kishikawa T."/>
            <person name="Yamashita M."/>
            <person name="Koizumi S."/>
            <person name="Kurakawa T."/>
            <person name="Okumura R."/>
            <person name="Kayama H."/>
            <person name="Murakami M."/>
            <person name="Sakaguchi T."/>
            <person name="Das B."/>
            <person name="Nakamura S."/>
            <person name="Okada Y."/>
            <person name="Kumanogoh A."/>
            <person name="Takeda K."/>
        </authorList>
    </citation>
    <scope>NUCLEOTIDE SEQUENCE</scope>
    <source>
        <strain evidence="11">H012_8</strain>
        <strain evidence="10">H105_2-2</strain>
        <strain evidence="12">RA-N001-16</strain>
    </source>
</reference>
<evidence type="ECO:0000313" key="29">
    <source>
        <dbReference type="Proteomes" id="UP001209168"/>
    </source>
</evidence>
<dbReference type="Proteomes" id="UP001209476">
    <property type="component" value="Unassembled WGS sequence"/>
</dbReference>
<evidence type="ECO:0000313" key="18">
    <source>
        <dbReference type="EMBL" id="RGW81661.1"/>
    </source>
</evidence>
<evidence type="ECO:0000313" key="21">
    <source>
        <dbReference type="Proteomes" id="UP000261187"/>
    </source>
</evidence>
<protein>
    <submittedName>
        <fullName evidence="11">Transporter</fullName>
    </submittedName>
</protein>
<dbReference type="Gene3D" id="1.20.1530.20">
    <property type="match status" value="1"/>
</dbReference>
<reference evidence="21 22" key="1">
    <citation type="submission" date="2018-08" db="EMBL/GenBank/DDBJ databases">
        <title>A genome reference for cultivated species of the human gut microbiota.</title>
        <authorList>
            <person name="Zou Y."/>
            <person name="Xue W."/>
            <person name="Luo G."/>
        </authorList>
    </citation>
    <scope>NUCLEOTIDE SEQUENCE [LARGE SCALE GENOMIC DNA]</scope>
    <source>
        <strain evidence="18 23">AF10-17</strain>
        <strain evidence="17 24">AF22-1</strain>
        <strain evidence="20 25">AF46-2NS</strain>
        <strain evidence="19 22">AM16-54</strain>
        <strain evidence="16 21">TF06-40</strain>
    </source>
</reference>
<dbReference type="EMBL" id="JAJTVO010000004">
    <property type="protein sequence ID" value="MCE4121244.1"/>
    <property type="molecule type" value="Genomic_DNA"/>
</dbReference>
<comment type="caution">
    <text evidence="11">The sequence shown here is derived from an EMBL/GenBank/DDBJ whole genome shotgun (WGS) entry which is preliminary data.</text>
</comment>
<organism evidence="11 29">
    <name type="scientific">Segatella copri</name>
    <dbReference type="NCBI Taxonomy" id="165179"/>
    <lineage>
        <taxon>Bacteria</taxon>
        <taxon>Pseudomonadati</taxon>
        <taxon>Bacteroidota</taxon>
        <taxon>Bacteroidia</taxon>
        <taxon>Bacteroidales</taxon>
        <taxon>Prevotellaceae</taxon>
        <taxon>Segatella</taxon>
    </lineage>
</organism>
<reference evidence="6" key="3">
    <citation type="submission" date="2021-12" db="EMBL/GenBank/DDBJ databases">
        <authorList>
            <person name="Lv X."/>
        </authorList>
    </citation>
    <scope>NUCLEOTIDE SEQUENCE</scope>
    <source>
        <strain evidence="6">HF2106</strain>
    </source>
</reference>
<dbReference type="EMBL" id="JANDXR010000004">
    <property type="protein sequence ID" value="MCP9500970.1"/>
    <property type="molecule type" value="Genomic_DNA"/>
</dbReference>
<dbReference type="Proteomes" id="UP001205506">
    <property type="component" value="Unassembled WGS sequence"/>
</dbReference>
<proteinExistence type="predicted"/>
<dbReference type="Proteomes" id="UP001204486">
    <property type="component" value="Unassembled WGS sequence"/>
</dbReference>
<dbReference type="EMBL" id="QRVN01000011">
    <property type="protein sequence ID" value="RGS47323.1"/>
    <property type="molecule type" value="Genomic_DNA"/>
</dbReference>
<evidence type="ECO:0000313" key="25">
    <source>
        <dbReference type="Proteomes" id="UP000286211"/>
    </source>
</evidence>
<evidence type="ECO:0000256" key="4">
    <source>
        <dbReference type="ARBA" id="ARBA00023136"/>
    </source>
</evidence>
<dbReference type="Proteomes" id="UP000286113">
    <property type="component" value="Unassembled WGS sequence"/>
</dbReference>
<evidence type="ECO:0000313" key="11">
    <source>
        <dbReference type="EMBL" id="MCW4157029.1"/>
    </source>
</evidence>
<dbReference type="EMBL" id="QRNB01000017">
    <property type="protein sequence ID" value="RHK11377.1"/>
    <property type="molecule type" value="Genomic_DNA"/>
</dbReference>
<evidence type="ECO:0000256" key="5">
    <source>
        <dbReference type="SAM" id="Phobius"/>
    </source>
</evidence>
<evidence type="ECO:0000313" key="26">
    <source>
        <dbReference type="Proteomes" id="UP000358159"/>
    </source>
</evidence>